<evidence type="ECO:0008006" key="2">
    <source>
        <dbReference type="Google" id="ProtNLM"/>
    </source>
</evidence>
<accession>X1IRJ0</accession>
<proteinExistence type="predicted"/>
<comment type="caution">
    <text evidence="1">The sequence shown here is derived from an EMBL/GenBank/DDBJ whole genome shotgun (WGS) entry which is preliminary data.</text>
</comment>
<feature type="non-terminal residue" evidence="1">
    <location>
        <position position="96"/>
    </location>
</feature>
<dbReference type="EMBL" id="BARU01031190">
    <property type="protein sequence ID" value="GAH71860.1"/>
    <property type="molecule type" value="Genomic_DNA"/>
</dbReference>
<evidence type="ECO:0000313" key="1">
    <source>
        <dbReference type="EMBL" id="GAH71860.1"/>
    </source>
</evidence>
<gene>
    <name evidence="1" type="ORF">S03H2_49368</name>
</gene>
<sequence>MNKYIIIFIINISFIPFSFAQDPQFSQFYANPLYLAPSFAGATEENRIALSYRNLWPALPGVFLTYSFSFDKFFESFNSGLGILVTHDRAGSGRLS</sequence>
<dbReference type="InterPro" id="IPR019861">
    <property type="entry name" value="PorP/SprF_Bacteroidetes"/>
</dbReference>
<dbReference type="Pfam" id="PF11751">
    <property type="entry name" value="PorP_SprF"/>
    <property type="match status" value="1"/>
</dbReference>
<dbReference type="AlphaFoldDB" id="X1IRJ0"/>
<reference evidence="1" key="1">
    <citation type="journal article" date="2014" name="Front. Microbiol.">
        <title>High frequency of phylogenetically diverse reductive dehalogenase-homologous genes in deep subseafloor sedimentary metagenomes.</title>
        <authorList>
            <person name="Kawai M."/>
            <person name="Futagami T."/>
            <person name="Toyoda A."/>
            <person name="Takaki Y."/>
            <person name="Nishi S."/>
            <person name="Hori S."/>
            <person name="Arai W."/>
            <person name="Tsubouchi T."/>
            <person name="Morono Y."/>
            <person name="Uchiyama I."/>
            <person name="Ito T."/>
            <person name="Fujiyama A."/>
            <person name="Inagaki F."/>
            <person name="Takami H."/>
        </authorList>
    </citation>
    <scope>NUCLEOTIDE SEQUENCE</scope>
    <source>
        <strain evidence="1">Expedition CK06-06</strain>
    </source>
</reference>
<organism evidence="1">
    <name type="scientific">marine sediment metagenome</name>
    <dbReference type="NCBI Taxonomy" id="412755"/>
    <lineage>
        <taxon>unclassified sequences</taxon>
        <taxon>metagenomes</taxon>
        <taxon>ecological metagenomes</taxon>
    </lineage>
</organism>
<protein>
    <recommendedName>
        <fullName evidence="2">Type IX secretion system membrane protein PorP/SprF</fullName>
    </recommendedName>
</protein>
<name>X1IRJ0_9ZZZZ</name>